<dbReference type="PANTHER" id="PTHR18964">
    <property type="entry name" value="ROK (REPRESSOR, ORF, KINASE) FAMILY"/>
    <property type="match status" value="1"/>
</dbReference>
<dbReference type="Proteomes" id="UP000295391">
    <property type="component" value="Unassembled WGS sequence"/>
</dbReference>
<dbReference type="SUPFAM" id="SSF46785">
    <property type="entry name" value="Winged helix' DNA-binding domain"/>
    <property type="match status" value="1"/>
</dbReference>
<name>A0A4R6VQ22_9HYPH</name>
<sequence>MTIIPMLSQYSKQFNFDGHDMPAGRKGRIFSMICAQPFQTRKKIAEDTGIRPATVSKLVLDLIETGLVEESRPEEISQKGRPEIVLSPNVNRLVALVGYTVSRTIHCAAVNLAGEVLHVASEKTVADSVDPDRFITIMESLYRECMANLPKGAQFAGYSISLPGIVNEAEKKWVYSIYWPKLLGLDLNVLEQKLQTPVGVRKNLNCELHARFDKRSSQKTQSMVLVHWGLGIGAAYVCAQENGRRSSLGEIGHCCVDQASTAICKCGMVGCVEAEAGLWALKQKSSDPDMPIDERRFQTYLDQKDNEQDYARQIELMALTLRNVVLTLTPDEIVLTGPFTHNEAIFKRLLAAFDKALPPNSLITKDMRPHIIAGDKHNADELIGAAAHHFGKRLGELCAD</sequence>
<gene>
    <name evidence="2" type="ORF">ATL17_0027</name>
</gene>
<dbReference type="OrthoDB" id="9810372at2"/>
<accession>A0A4R6VQ22</accession>
<dbReference type="Pfam" id="PF00480">
    <property type="entry name" value="ROK"/>
    <property type="match status" value="1"/>
</dbReference>
<dbReference type="PANTHER" id="PTHR18964:SF149">
    <property type="entry name" value="BIFUNCTIONAL UDP-N-ACETYLGLUCOSAMINE 2-EPIMERASE_N-ACETYLMANNOSAMINE KINASE"/>
    <property type="match status" value="1"/>
</dbReference>
<reference evidence="2 3" key="1">
    <citation type="submission" date="2019-03" db="EMBL/GenBank/DDBJ databases">
        <title>Genomic Encyclopedia of Type Strains, Phase III (KMG-III): the genomes of soil and plant-associated and newly described type strains.</title>
        <authorList>
            <person name="Whitman W."/>
        </authorList>
    </citation>
    <scope>NUCLEOTIDE SEQUENCE [LARGE SCALE GENOMIC DNA]</scope>
    <source>
        <strain evidence="2 3">CGMCC 1.7002</strain>
    </source>
</reference>
<dbReference type="InterPro" id="IPR000600">
    <property type="entry name" value="ROK"/>
</dbReference>
<dbReference type="InterPro" id="IPR036388">
    <property type="entry name" value="WH-like_DNA-bd_sf"/>
</dbReference>
<dbReference type="InterPro" id="IPR049874">
    <property type="entry name" value="ROK_cs"/>
</dbReference>
<dbReference type="InterPro" id="IPR043129">
    <property type="entry name" value="ATPase_NBD"/>
</dbReference>
<dbReference type="Gene3D" id="1.10.10.10">
    <property type="entry name" value="Winged helix-like DNA-binding domain superfamily/Winged helix DNA-binding domain"/>
    <property type="match status" value="1"/>
</dbReference>
<dbReference type="SUPFAM" id="SSF53067">
    <property type="entry name" value="Actin-like ATPase domain"/>
    <property type="match status" value="1"/>
</dbReference>
<protein>
    <submittedName>
        <fullName evidence="2">Transcriptional regulator of PTS protein</fullName>
    </submittedName>
</protein>
<evidence type="ECO:0000313" key="2">
    <source>
        <dbReference type="EMBL" id="TDQ66042.1"/>
    </source>
</evidence>
<evidence type="ECO:0000313" key="3">
    <source>
        <dbReference type="Proteomes" id="UP000295391"/>
    </source>
</evidence>
<dbReference type="AlphaFoldDB" id="A0A4R6VQ22"/>
<dbReference type="InterPro" id="IPR036390">
    <property type="entry name" value="WH_DNA-bd_sf"/>
</dbReference>
<evidence type="ECO:0000256" key="1">
    <source>
        <dbReference type="ARBA" id="ARBA00006479"/>
    </source>
</evidence>
<dbReference type="EMBL" id="SNYR01000001">
    <property type="protein sequence ID" value="TDQ66042.1"/>
    <property type="molecule type" value="Genomic_DNA"/>
</dbReference>
<dbReference type="Gene3D" id="3.30.420.40">
    <property type="match status" value="2"/>
</dbReference>
<dbReference type="RefSeq" id="WP_133570766.1">
    <property type="nucleotide sequence ID" value="NZ_SNYR01000001.1"/>
</dbReference>
<comment type="similarity">
    <text evidence="1">Belongs to the ROK (NagC/XylR) family.</text>
</comment>
<comment type="caution">
    <text evidence="2">The sequence shown here is derived from an EMBL/GenBank/DDBJ whole genome shotgun (WGS) entry which is preliminary data.</text>
</comment>
<organism evidence="2 3">
    <name type="scientific">Maritalea mobilis</name>
    <dbReference type="NCBI Taxonomy" id="483324"/>
    <lineage>
        <taxon>Bacteria</taxon>
        <taxon>Pseudomonadati</taxon>
        <taxon>Pseudomonadota</taxon>
        <taxon>Alphaproteobacteria</taxon>
        <taxon>Hyphomicrobiales</taxon>
        <taxon>Devosiaceae</taxon>
        <taxon>Maritalea</taxon>
    </lineage>
</organism>
<dbReference type="PROSITE" id="PS01125">
    <property type="entry name" value="ROK"/>
    <property type="match status" value="1"/>
</dbReference>
<keyword evidence="3" id="KW-1185">Reference proteome</keyword>
<proteinExistence type="inferred from homology"/>